<reference evidence="2" key="1">
    <citation type="submission" date="2016-11" db="EMBL/GenBank/DDBJ databases">
        <authorList>
            <person name="Varghese N."/>
            <person name="Submissions S."/>
        </authorList>
    </citation>
    <scope>NUCLEOTIDE SEQUENCE [LARGE SCALE GENOMIC DNA]</scope>
    <source>
        <strain evidence="2">DSM 24724</strain>
    </source>
</reference>
<protein>
    <submittedName>
        <fullName evidence="1">Uncharacterized protein</fullName>
    </submittedName>
</protein>
<gene>
    <name evidence="1" type="ORF">SAMN05444484_10123</name>
</gene>
<proteinExistence type="predicted"/>
<keyword evidence="2" id="KW-1185">Reference proteome</keyword>
<name>A0A1M6X730_9FLAO</name>
<dbReference type="EMBL" id="FRBT01000001">
    <property type="protein sequence ID" value="SHL01728.1"/>
    <property type="molecule type" value="Genomic_DNA"/>
</dbReference>
<dbReference type="AlphaFoldDB" id="A0A1M6X730"/>
<sequence>MRVTKTLEILKNLYKNLKKNIKKAKLIFFDQKHILIKIDLQKMIRKIE</sequence>
<accession>A0A1M6X730</accession>
<evidence type="ECO:0000313" key="2">
    <source>
        <dbReference type="Proteomes" id="UP000184028"/>
    </source>
</evidence>
<evidence type="ECO:0000313" key="1">
    <source>
        <dbReference type="EMBL" id="SHL01728.1"/>
    </source>
</evidence>
<dbReference type="STRING" id="946677.SAMN05444484_10123"/>
<organism evidence="1 2">
    <name type="scientific">Flavobacterium chilense</name>
    <dbReference type="NCBI Taxonomy" id="946677"/>
    <lineage>
        <taxon>Bacteria</taxon>
        <taxon>Pseudomonadati</taxon>
        <taxon>Bacteroidota</taxon>
        <taxon>Flavobacteriia</taxon>
        <taxon>Flavobacteriales</taxon>
        <taxon>Flavobacteriaceae</taxon>
        <taxon>Flavobacterium</taxon>
    </lineage>
</organism>
<dbReference type="Proteomes" id="UP000184028">
    <property type="component" value="Unassembled WGS sequence"/>
</dbReference>